<gene>
    <name evidence="1" type="ORF">Cboi01_000165900</name>
</gene>
<accession>A0ACB5TKN7</accession>
<comment type="caution">
    <text evidence="1">The sequence shown here is derived from an EMBL/GenBank/DDBJ whole genome shotgun (WGS) entry which is preliminary data.</text>
</comment>
<organism evidence="1 2">
    <name type="scientific">Candida boidinii</name>
    <name type="common">Yeast</name>
    <dbReference type="NCBI Taxonomy" id="5477"/>
    <lineage>
        <taxon>Eukaryota</taxon>
        <taxon>Fungi</taxon>
        <taxon>Dikarya</taxon>
        <taxon>Ascomycota</taxon>
        <taxon>Saccharomycotina</taxon>
        <taxon>Pichiomycetes</taxon>
        <taxon>Pichiales</taxon>
        <taxon>Pichiaceae</taxon>
        <taxon>Ogataea</taxon>
        <taxon>Ogataea/Candida clade</taxon>
    </lineage>
</organism>
<protein>
    <submittedName>
        <fullName evidence="1">Unnamed protein product</fullName>
    </submittedName>
</protein>
<dbReference type="Proteomes" id="UP001165101">
    <property type="component" value="Unassembled WGS sequence"/>
</dbReference>
<sequence>MEHKRSLSEEFKQPQRRSSGGNGGGVDGSASQTTTTTNTTPSTNSNSNRKSFYFSSENIINSNNNIYQNELKELTKIEQEITLNLQEIDKNLSITNKLINEKILKNLIKINKNSNNLFKNLNFWKLFFENSANVEIVTNDINEEENAEELENGEINKNVEIEKNSNFNDTTSQSDFESLQRNYQLNLSNLPNMDSEITGDDNNNDNNNNNNNDTSSMMNLGDSFWKDPTKTRKNLTSSTPNRELVGIRTEGEGKEGEAMIPPPPVPNFGRSNSDAGNLDEANDSESLVIPAGLQYALSDINNDNKNVTNNNNGNISTSKWKLQQSPGKSISQGILLDNDSTRNKKKRRRSSIVGSLTPKRRGGAGSGDTMTMAARYNSSPEEEPPVLESDIYFSPLRKKNNNNDENDETPLSKAARLNIEKSDIQRFPKSPKYGAGGVLLRSNIGHQVALNFAKSQLVKSNSSLGPSSSNSRSDGGGSGNTNEGKHISNELQELENDGGTLTSIFLNQQNDSTTFDETPDLQVDYMDYEKEDDHHDEGIVQEKAKNDEENNTGTGILPDFTETATATTKAVDANKKSVEGSETVAVEKNVDSESDKVKEIPVSKSDDSNVNEDREPNPFLE</sequence>
<proteinExistence type="predicted"/>
<evidence type="ECO:0000313" key="1">
    <source>
        <dbReference type="EMBL" id="GME90026.1"/>
    </source>
</evidence>
<evidence type="ECO:0000313" key="2">
    <source>
        <dbReference type="Proteomes" id="UP001165101"/>
    </source>
</evidence>
<keyword evidence="2" id="KW-1185">Reference proteome</keyword>
<reference evidence="1" key="1">
    <citation type="submission" date="2023-04" db="EMBL/GenBank/DDBJ databases">
        <title>Candida boidinii NBRC 1967.</title>
        <authorList>
            <person name="Ichikawa N."/>
            <person name="Sato H."/>
            <person name="Tonouchi N."/>
        </authorList>
    </citation>
    <scope>NUCLEOTIDE SEQUENCE</scope>
    <source>
        <strain evidence="1">NBRC 1967</strain>
    </source>
</reference>
<name>A0ACB5TKN7_CANBO</name>
<dbReference type="EMBL" id="BSXV01000652">
    <property type="protein sequence ID" value="GME90026.1"/>
    <property type="molecule type" value="Genomic_DNA"/>
</dbReference>